<dbReference type="CDD" id="cd09083">
    <property type="entry name" value="EEP-1"/>
    <property type="match status" value="1"/>
</dbReference>
<feature type="signal peptide" evidence="1">
    <location>
        <begin position="1"/>
        <end position="20"/>
    </location>
</feature>
<keyword evidence="3" id="KW-0540">Nuclease</keyword>
<keyword evidence="4" id="KW-1185">Reference proteome</keyword>
<gene>
    <name evidence="3" type="ORF">HMPREF1991_01322</name>
</gene>
<protein>
    <submittedName>
        <fullName evidence="3">Endonuclease/exonuclease/phosphatase family protein</fullName>
    </submittedName>
</protein>
<keyword evidence="3" id="KW-0269">Exonuclease</keyword>
<dbReference type="Proteomes" id="UP000027442">
    <property type="component" value="Unassembled WGS sequence"/>
</dbReference>
<evidence type="ECO:0000256" key="1">
    <source>
        <dbReference type="SAM" id="SignalP"/>
    </source>
</evidence>
<dbReference type="PANTHER" id="PTHR12121">
    <property type="entry name" value="CARBON CATABOLITE REPRESSOR PROTEIN 4"/>
    <property type="match status" value="1"/>
</dbReference>
<reference evidence="3 4" key="1">
    <citation type="submission" date="2013-08" db="EMBL/GenBank/DDBJ databases">
        <authorList>
            <person name="Weinstock G."/>
            <person name="Sodergren E."/>
            <person name="Wylie T."/>
            <person name="Fulton L."/>
            <person name="Fulton R."/>
            <person name="Fronick C."/>
            <person name="O'Laughlin M."/>
            <person name="Godfrey J."/>
            <person name="Miner T."/>
            <person name="Herter B."/>
            <person name="Appelbaum E."/>
            <person name="Cordes M."/>
            <person name="Lek S."/>
            <person name="Wollam A."/>
            <person name="Pepin K.H."/>
            <person name="Palsikar V.B."/>
            <person name="Mitreva M."/>
            <person name="Wilson R.K."/>
        </authorList>
    </citation>
    <scope>NUCLEOTIDE SEQUENCE [LARGE SCALE GENOMIC DNA]</scope>
    <source>
        <strain evidence="3 4">ATCC 15930</strain>
    </source>
</reference>
<accession>A0A069QIR2</accession>
<evidence type="ECO:0000313" key="4">
    <source>
        <dbReference type="Proteomes" id="UP000027442"/>
    </source>
</evidence>
<proteinExistence type="predicted"/>
<dbReference type="EMBL" id="JNGW01000051">
    <property type="protein sequence ID" value="KDR52582.1"/>
    <property type="molecule type" value="Genomic_DNA"/>
</dbReference>
<feature type="chain" id="PRO_5001665465" evidence="1">
    <location>
        <begin position="21"/>
        <end position="310"/>
    </location>
</feature>
<keyword evidence="1" id="KW-0732">Signal</keyword>
<dbReference type="AlphaFoldDB" id="A0A069QIR2"/>
<dbReference type="Pfam" id="PF03372">
    <property type="entry name" value="Exo_endo_phos"/>
    <property type="match status" value="1"/>
</dbReference>
<keyword evidence="3" id="KW-0378">Hydrolase</keyword>
<evidence type="ECO:0000313" key="3">
    <source>
        <dbReference type="EMBL" id="KDR52582.1"/>
    </source>
</evidence>
<dbReference type="RefSeq" id="WP_018966898.1">
    <property type="nucleotide sequence ID" value="NZ_KB899212.1"/>
</dbReference>
<dbReference type="GO" id="GO:0000175">
    <property type="term" value="F:3'-5'-RNA exonuclease activity"/>
    <property type="evidence" value="ECO:0007669"/>
    <property type="project" value="TreeGrafter"/>
</dbReference>
<dbReference type="HOGENOM" id="CLU_030508_1_0_10"/>
<dbReference type="Gene3D" id="3.60.10.10">
    <property type="entry name" value="Endonuclease/exonuclease/phosphatase"/>
    <property type="match status" value="1"/>
</dbReference>
<dbReference type="InterPro" id="IPR036691">
    <property type="entry name" value="Endo/exonu/phosph_ase_sf"/>
</dbReference>
<dbReference type="InterPro" id="IPR050410">
    <property type="entry name" value="CCR4/nocturin_mRNA_transcr"/>
</dbReference>
<feature type="domain" description="Endonuclease/exonuclease/phosphatase" evidence="2">
    <location>
        <begin position="30"/>
        <end position="298"/>
    </location>
</feature>
<sequence length="310" mass="35139">MCSNKARFALLGAVLCMAFATFGQTLVVGSYNIRYRNDGDEAKGHLWAKRCQVIADQLNYHHPDVFGAQEVLKGQLDDMLRALPDYDYVGVGRDDGREAGEYAPIFYRRDRLNKLGDGYFWLSPTYTIPSLGWDAACIRICTWAKFRVRESGKVFLFFNLHTDHVGVKARRESAKLVMKAIEGLGGKDMPVVLTGDFNVDQNDETYAIFTANARLNDAYVVAKHRFAENGTFNSFNPTLKTTSRIDHIFVSPRFSVARYAVLPNFYWTEEPATKSQKGQDAPQQIDLKQHQLRTASDHYPVFAEINLKSK</sequence>
<name>A0A069QIR2_HOYLO</name>
<dbReference type="InterPro" id="IPR005135">
    <property type="entry name" value="Endo/exonuclease/phosphatase"/>
</dbReference>
<evidence type="ECO:0000259" key="2">
    <source>
        <dbReference type="Pfam" id="PF03372"/>
    </source>
</evidence>
<organism evidence="3 4">
    <name type="scientific">Hoylesella loescheii DSM 19665 = JCM 12249 = ATCC 15930</name>
    <dbReference type="NCBI Taxonomy" id="1122985"/>
    <lineage>
        <taxon>Bacteria</taxon>
        <taxon>Pseudomonadati</taxon>
        <taxon>Bacteroidota</taxon>
        <taxon>Bacteroidia</taxon>
        <taxon>Bacteroidales</taxon>
        <taxon>Prevotellaceae</taxon>
        <taxon>Hoylesella</taxon>
    </lineage>
</organism>
<dbReference type="eggNOG" id="COG3568">
    <property type="taxonomic scope" value="Bacteria"/>
</dbReference>
<keyword evidence="3" id="KW-0255">Endonuclease</keyword>
<dbReference type="PANTHER" id="PTHR12121:SF36">
    <property type="entry name" value="ENDONUCLEASE_EXONUCLEASE_PHOSPHATASE DOMAIN-CONTAINING PROTEIN"/>
    <property type="match status" value="1"/>
</dbReference>
<dbReference type="PATRIC" id="fig|1122985.7.peg.1374"/>
<dbReference type="GO" id="GO:0004519">
    <property type="term" value="F:endonuclease activity"/>
    <property type="evidence" value="ECO:0007669"/>
    <property type="project" value="UniProtKB-KW"/>
</dbReference>
<dbReference type="SUPFAM" id="SSF56219">
    <property type="entry name" value="DNase I-like"/>
    <property type="match status" value="1"/>
</dbReference>
<comment type="caution">
    <text evidence="3">The sequence shown here is derived from an EMBL/GenBank/DDBJ whole genome shotgun (WGS) entry which is preliminary data.</text>
</comment>